<keyword evidence="2" id="KW-1185">Reference proteome</keyword>
<reference evidence="1" key="1">
    <citation type="submission" date="2020-04" db="EMBL/GenBank/DDBJ databases">
        <authorList>
            <person name="Alioto T."/>
            <person name="Alioto T."/>
            <person name="Gomez Garrido J."/>
        </authorList>
    </citation>
    <scope>NUCLEOTIDE SEQUENCE</scope>
    <source>
        <strain evidence="1">A484AB</strain>
    </source>
</reference>
<proteinExistence type="predicted"/>
<sequence>MNMSRFTSCFSEILEDVNDAHEKIIKLLAEGKNKEALESYTDDCVIMPPGREVLQGKDAFLKFIEASVELQSKVDKTENVEEAAFGEGDLVTSRSKEIVYGKDGSVIFKRKALTVWKKVDGKYLVHNVIWNTDAPLNV</sequence>
<dbReference type="SUPFAM" id="SSF54427">
    <property type="entry name" value="NTF2-like"/>
    <property type="match status" value="1"/>
</dbReference>
<dbReference type="Proteomes" id="UP001152795">
    <property type="component" value="Unassembled WGS sequence"/>
</dbReference>
<protein>
    <submittedName>
        <fullName evidence="1">Uncharacterized protein</fullName>
    </submittedName>
</protein>
<name>A0A6S7KDY1_PARCT</name>
<dbReference type="EMBL" id="CACRXK020029355">
    <property type="protein sequence ID" value="CAB4042038.1"/>
    <property type="molecule type" value="Genomic_DNA"/>
</dbReference>
<comment type="caution">
    <text evidence="1">The sequence shown here is derived from an EMBL/GenBank/DDBJ whole genome shotgun (WGS) entry which is preliminary data.</text>
</comment>
<dbReference type="Gene3D" id="3.10.450.50">
    <property type="match status" value="1"/>
</dbReference>
<dbReference type="OrthoDB" id="5970825at2759"/>
<organism evidence="1 2">
    <name type="scientific">Paramuricea clavata</name>
    <name type="common">Red gorgonian</name>
    <name type="synonym">Violescent sea-whip</name>
    <dbReference type="NCBI Taxonomy" id="317549"/>
    <lineage>
        <taxon>Eukaryota</taxon>
        <taxon>Metazoa</taxon>
        <taxon>Cnidaria</taxon>
        <taxon>Anthozoa</taxon>
        <taxon>Octocorallia</taxon>
        <taxon>Malacalcyonacea</taxon>
        <taxon>Plexauridae</taxon>
        <taxon>Paramuricea</taxon>
    </lineage>
</organism>
<dbReference type="InterPro" id="IPR032710">
    <property type="entry name" value="NTF2-like_dom_sf"/>
</dbReference>
<evidence type="ECO:0000313" key="1">
    <source>
        <dbReference type="EMBL" id="CAB4042038.1"/>
    </source>
</evidence>
<evidence type="ECO:0000313" key="2">
    <source>
        <dbReference type="Proteomes" id="UP001152795"/>
    </source>
</evidence>
<accession>A0A6S7KDY1</accession>
<gene>
    <name evidence="1" type="ORF">PACLA_8A084323</name>
</gene>
<dbReference type="AlphaFoldDB" id="A0A6S7KDY1"/>